<dbReference type="AlphaFoldDB" id="A0A098GI34"/>
<feature type="domain" description="Pseudouridine synthase I TruA alpha/beta" evidence="6">
    <location>
        <begin position="57"/>
        <end position="152"/>
    </location>
</feature>
<protein>
    <recommendedName>
        <fullName evidence="4">tRNA pseudouridine synthase A</fullName>
        <ecNumber evidence="4">5.4.99.12</ecNumber>
    </recommendedName>
    <alternativeName>
        <fullName evidence="4">tRNA pseudouridine(38-40) synthase</fullName>
    </alternativeName>
    <alternativeName>
        <fullName evidence="4">tRNA pseudouridylate synthase I</fullName>
    </alternativeName>
    <alternativeName>
        <fullName evidence="4">tRNA-uridine isomerase I</fullName>
    </alternativeName>
</protein>
<keyword evidence="10" id="KW-1185">Reference proteome</keyword>
<keyword evidence="3 4" id="KW-0413">Isomerase</keyword>
<gene>
    <name evidence="4 7" type="primary">truA</name>
    <name evidence="7" type="ORF">LMI_1853</name>
    <name evidence="8" type="ORF">SAMN02982997_01357</name>
</gene>
<feature type="binding site" evidence="4">
    <location>
        <position position="158"/>
    </location>
    <ligand>
        <name>substrate</name>
    </ligand>
</feature>
<dbReference type="STRING" id="451.B6N58_06720"/>
<proteinExistence type="inferred from homology"/>
<evidence type="ECO:0000259" key="6">
    <source>
        <dbReference type="Pfam" id="PF01416"/>
    </source>
</evidence>
<dbReference type="EMBL" id="LN614830">
    <property type="protein sequence ID" value="CEG61146.1"/>
    <property type="molecule type" value="Genomic_DNA"/>
</dbReference>
<dbReference type="Proteomes" id="UP000032414">
    <property type="component" value="Chromosome I"/>
</dbReference>
<organism evidence="7 9">
    <name type="scientific">Legionella micdadei</name>
    <name type="common">Tatlockia micdadei</name>
    <dbReference type="NCBI Taxonomy" id="451"/>
    <lineage>
        <taxon>Bacteria</taxon>
        <taxon>Pseudomonadati</taxon>
        <taxon>Pseudomonadota</taxon>
        <taxon>Gammaproteobacteria</taxon>
        <taxon>Legionellales</taxon>
        <taxon>Legionellaceae</taxon>
        <taxon>Legionella</taxon>
    </lineage>
</organism>
<dbReference type="GO" id="GO:0031119">
    <property type="term" value="P:tRNA pseudouridine synthesis"/>
    <property type="evidence" value="ECO:0007669"/>
    <property type="project" value="UniProtKB-UniRule"/>
</dbReference>
<dbReference type="GO" id="GO:0003723">
    <property type="term" value="F:RNA binding"/>
    <property type="evidence" value="ECO:0007669"/>
    <property type="project" value="InterPro"/>
</dbReference>
<name>A0A098GI34_LEGMI</name>
<keyword evidence="2 4" id="KW-0819">tRNA processing</keyword>
<dbReference type="Proteomes" id="UP000182998">
    <property type="component" value="Unassembled WGS sequence"/>
</dbReference>
<evidence type="ECO:0000313" key="7">
    <source>
        <dbReference type="EMBL" id="CEG61146.1"/>
    </source>
</evidence>
<comment type="subunit">
    <text evidence="4">Homodimer.</text>
</comment>
<dbReference type="EMBL" id="FMVN01000006">
    <property type="protein sequence ID" value="SCY31428.1"/>
    <property type="molecule type" value="Genomic_DNA"/>
</dbReference>
<dbReference type="InterPro" id="IPR020103">
    <property type="entry name" value="PsdUridine_synth_cat_dom_sf"/>
</dbReference>
<reference evidence="7" key="2">
    <citation type="submission" date="2014-09" db="EMBL/GenBank/DDBJ databases">
        <authorList>
            <person name="GOMEZ-VALERO Laura"/>
        </authorList>
    </citation>
    <scope>NUCLEOTIDE SEQUENCE</scope>
    <source>
        <strain evidence="7">ATCC33218</strain>
    </source>
</reference>
<comment type="similarity">
    <text evidence="1 4 5">Belongs to the tRNA pseudouridine synthase TruA family.</text>
</comment>
<feature type="domain" description="Pseudouridine synthase I TruA alpha/beta" evidence="6">
    <location>
        <begin position="191"/>
        <end position="293"/>
    </location>
</feature>
<evidence type="ECO:0000313" key="9">
    <source>
        <dbReference type="Proteomes" id="UP000032414"/>
    </source>
</evidence>
<evidence type="ECO:0000256" key="3">
    <source>
        <dbReference type="ARBA" id="ARBA00023235"/>
    </source>
</evidence>
<dbReference type="Gene3D" id="3.30.70.660">
    <property type="entry name" value="Pseudouridine synthase I, catalytic domain, C-terminal subdomain"/>
    <property type="match status" value="1"/>
</dbReference>
<reference evidence="8 10" key="3">
    <citation type="submission" date="2016-10" db="EMBL/GenBank/DDBJ databases">
        <authorList>
            <person name="Varghese N."/>
            <person name="Submissions S."/>
        </authorList>
    </citation>
    <scope>NUCLEOTIDE SEQUENCE [LARGE SCALE GENOMIC DNA]</scope>
    <source>
        <strain evidence="8 10">ATCC 33218</strain>
    </source>
</reference>
<dbReference type="GO" id="GO:0160147">
    <property type="term" value="F:tRNA pseudouridine(38-40) synthase activity"/>
    <property type="evidence" value="ECO:0007669"/>
    <property type="project" value="UniProtKB-EC"/>
</dbReference>
<dbReference type="InterPro" id="IPR020097">
    <property type="entry name" value="PsdUridine_synth_TruA_a/b_dom"/>
</dbReference>
<comment type="caution">
    <text evidence="4">Lacks conserved residue(s) required for the propagation of feature annotation.</text>
</comment>
<dbReference type="PANTHER" id="PTHR11142">
    <property type="entry name" value="PSEUDOURIDYLATE SYNTHASE"/>
    <property type="match status" value="1"/>
</dbReference>
<dbReference type="KEGG" id="tmc:LMI_1853"/>
<comment type="function">
    <text evidence="4">Formation of pseudouridine at positions 38, 39 and 40 in the anticodon stem and loop of transfer RNAs.</text>
</comment>
<evidence type="ECO:0000256" key="1">
    <source>
        <dbReference type="ARBA" id="ARBA00009375"/>
    </source>
</evidence>
<dbReference type="InterPro" id="IPR001406">
    <property type="entry name" value="PsdUridine_synth_TruA"/>
</dbReference>
<evidence type="ECO:0000256" key="2">
    <source>
        <dbReference type="ARBA" id="ARBA00022694"/>
    </source>
</evidence>
<dbReference type="InterPro" id="IPR020095">
    <property type="entry name" value="PsdUridine_synth_TruA_C"/>
</dbReference>
<evidence type="ECO:0000313" key="8">
    <source>
        <dbReference type="EMBL" id="SCY31428.1"/>
    </source>
</evidence>
<evidence type="ECO:0000313" key="10">
    <source>
        <dbReference type="Proteomes" id="UP000182998"/>
    </source>
</evidence>
<dbReference type="EC" id="5.4.99.12" evidence="4"/>
<dbReference type="PATRIC" id="fig|451.8.peg.1447"/>
<sequence>MIDNPLHLKVYLQSSAYLLLFEIALEIRYSLDKKILVLYIGHFPAGNAKMRIALGVEYDGSQYHGWQAQTGLHTVQQVLEQALMKVADCEISIVCAGRTDTGVHATNQIIHFDCEKERTIRSWIHGANSFLPKDVCVKWGREMPDHFHARYSALSRRYRYIIYNSPIRPALLRSSVTWQYRQLDHRSMQEASQFLLGENDYTSFRSVECQSNTPMRNVHQLRVTRTGDLIMIDITANAFLHHMVRNIAGVLMAVGSGKKPADWVKDVLHAKDRRLGAETAPPYGLYLVGVTYPDEFGVIQANPGPLFLWER</sequence>
<dbReference type="Pfam" id="PF01416">
    <property type="entry name" value="PseudoU_synth_1"/>
    <property type="match status" value="2"/>
</dbReference>
<evidence type="ECO:0000256" key="5">
    <source>
        <dbReference type="RuleBase" id="RU003792"/>
    </source>
</evidence>
<dbReference type="HAMAP" id="MF_00171">
    <property type="entry name" value="TruA"/>
    <property type="match status" value="1"/>
</dbReference>
<dbReference type="PANTHER" id="PTHR11142:SF0">
    <property type="entry name" value="TRNA PSEUDOURIDINE SYNTHASE-LIKE 1"/>
    <property type="match status" value="1"/>
</dbReference>
<dbReference type="InterPro" id="IPR020094">
    <property type="entry name" value="TruA/RsuA/RluB/E/F_N"/>
</dbReference>
<feature type="active site" description="Nucleophile" evidence="4">
    <location>
        <position position="100"/>
    </location>
</feature>
<dbReference type="Gene3D" id="3.30.70.580">
    <property type="entry name" value="Pseudouridine synthase I, catalytic domain, N-terminal subdomain"/>
    <property type="match status" value="1"/>
</dbReference>
<dbReference type="NCBIfam" id="TIGR00071">
    <property type="entry name" value="hisT_truA"/>
    <property type="match status" value="1"/>
</dbReference>
<dbReference type="FunFam" id="3.30.70.580:FF:000001">
    <property type="entry name" value="tRNA pseudouridine synthase A"/>
    <property type="match status" value="1"/>
</dbReference>
<accession>A0A098GI34</accession>
<dbReference type="SUPFAM" id="SSF55120">
    <property type="entry name" value="Pseudouridine synthase"/>
    <property type="match status" value="1"/>
</dbReference>
<dbReference type="HOGENOM" id="CLU_014673_0_2_6"/>
<dbReference type="CDD" id="cd02570">
    <property type="entry name" value="PseudoU_synth_EcTruA"/>
    <property type="match status" value="1"/>
</dbReference>
<reference evidence="9" key="1">
    <citation type="submission" date="2014-09" db="EMBL/GenBank/DDBJ databases">
        <authorList>
            <person name="Gomez-Valero L."/>
        </authorList>
    </citation>
    <scope>NUCLEOTIDE SEQUENCE [LARGE SCALE GENOMIC DNA]</scope>
    <source>
        <strain evidence="9">ATCC33218</strain>
    </source>
</reference>
<evidence type="ECO:0000256" key="4">
    <source>
        <dbReference type="HAMAP-Rule" id="MF_00171"/>
    </source>
</evidence>
<comment type="catalytic activity">
    <reaction evidence="4 5">
        <text>uridine(38/39/40) in tRNA = pseudouridine(38/39/40) in tRNA</text>
        <dbReference type="Rhea" id="RHEA:22376"/>
        <dbReference type="Rhea" id="RHEA-COMP:10085"/>
        <dbReference type="Rhea" id="RHEA-COMP:10087"/>
        <dbReference type="ChEBI" id="CHEBI:65314"/>
        <dbReference type="ChEBI" id="CHEBI:65315"/>
        <dbReference type="EC" id="5.4.99.12"/>
    </reaction>
</comment>